<protein>
    <submittedName>
        <fullName evidence="3">VanZ like protein</fullName>
    </submittedName>
</protein>
<accession>A0A495MKH0</accession>
<keyword evidence="1" id="KW-1133">Transmembrane helix</keyword>
<dbReference type="PANTHER" id="PTHR28008">
    <property type="entry name" value="DOMAIN PROTEIN, PUTATIVE (AFU_ORTHOLOGUE AFUA_3G10980)-RELATED"/>
    <property type="match status" value="1"/>
</dbReference>
<evidence type="ECO:0000313" key="4">
    <source>
        <dbReference type="Proteomes" id="UP000277579"/>
    </source>
</evidence>
<keyword evidence="1" id="KW-0812">Transmembrane</keyword>
<dbReference type="PROSITE" id="PS51257">
    <property type="entry name" value="PROKAR_LIPOPROTEIN"/>
    <property type="match status" value="1"/>
</dbReference>
<dbReference type="InterPro" id="IPR006976">
    <property type="entry name" value="VanZ-like"/>
</dbReference>
<evidence type="ECO:0000313" key="3">
    <source>
        <dbReference type="EMBL" id="RKS25928.1"/>
    </source>
</evidence>
<evidence type="ECO:0000256" key="1">
    <source>
        <dbReference type="SAM" id="Phobius"/>
    </source>
</evidence>
<feature type="transmembrane region" description="Helical" evidence="1">
    <location>
        <begin position="104"/>
        <end position="121"/>
    </location>
</feature>
<name>A0A495MKH0_9FLAO</name>
<proteinExistence type="predicted"/>
<dbReference type="Pfam" id="PF04892">
    <property type="entry name" value="VanZ"/>
    <property type="match status" value="1"/>
</dbReference>
<gene>
    <name evidence="3" type="ORF">CLV94_0976</name>
</gene>
<comment type="caution">
    <text evidence="3">The sequence shown here is derived from an EMBL/GenBank/DDBJ whole genome shotgun (WGS) entry which is preliminary data.</text>
</comment>
<dbReference type="NCBIfam" id="NF037970">
    <property type="entry name" value="vanZ_1"/>
    <property type="match status" value="1"/>
</dbReference>
<keyword evidence="1" id="KW-0472">Membrane</keyword>
<dbReference type="PANTHER" id="PTHR28008:SF1">
    <property type="entry name" value="DOMAIN PROTEIN, PUTATIVE (AFU_ORTHOLOGUE AFUA_3G10980)-RELATED"/>
    <property type="match status" value="1"/>
</dbReference>
<keyword evidence="4" id="KW-1185">Reference proteome</keyword>
<feature type="domain" description="VanZ-like" evidence="2">
    <location>
        <begin position="34"/>
        <end position="119"/>
    </location>
</feature>
<evidence type="ECO:0000259" key="2">
    <source>
        <dbReference type="Pfam" id="PF04892"/>
    </source>
</evidence>
<organism evidence="3 4">
    <name type="scientific">Flavobacterium endophyticum</name>
    <dbReference type="NCBI Taxonomy" id="1540163"/>
    <lineage>
        <taxon>Bacteria</taxon>
        <taxon>Pseudomonadati</taxon>
        <taxon>Bacteroidota</taxon>
        <taxon>Flavobacteriia</taxon>
        <taxon>Flavobacteriales</taxon>
        <taxon>Flavobacteriaceae</taxon>
        <taxon>Flavobacterium</taxon>
    </lineage>
</organism>
<dbReference type="Proteomes" id="UP000277579">
    <property type="component" value="Unassembled WGS sequence"/>
</dbReference>
<feature type="transmembrane region" description="Helical" evidence="1">
    <location>
        <begin position="43"/>
        <end position="60"/>
    </location>
</feature>
<reference evidence="3 4" key="1">
    <citation type="submission" date="2018-10" db="EMBL/GenBank/DDBJ databases">
        <title>Genomic Encyclopedia of Archaeal and Bacterial Type Strains, Phase II (KMG-II): from individual species to whole genera.</title>
        <authorList>
            <person name="Goeker M."/>
        </authorList>
    </citation>
    <scope>NUCLEOTIDE SEQUENCE [LARGE SCALE GENOMIC DNA]</scope>
    <source>
        <strain evidence="3 4">DSM 29537</strain>
    </source>
</reference>
<dbReference type="RefSeq" id="WP_170148747.1">
    <property type="nucleotide sequence ID" value="NZ_RBLC01000001.1"/>
</dbReference>
<sequence length="126" mass="14318">MEPNKKRTLFLILALFWTISITVACLVSMTEVPVVNVDQADKIVHLCFYAVFSILWFQYLKSSIQNTRTLFLSVFFLSVSFGILIEVCQSLFTENRQADLKDAIANTIGALLGLAIMALYNKRFKN</sequence>
<feature type="transmembrane region" description="Helical" evidence="1">
    <location>
        <begin position="72"/>
        <end position="92"/>
    </location>
</feature>
<dbReference type="AlphaFoldDB" id="A0A495MKH0"/>
<dbReference type="EMBL" id="RBLC01000001">
    <property type="protein sequence ID" value="RKS25928.1"/>
    <property type="molecule type" value="Genomic_DNA"/>
</dbReference>